<dbReference type="InterPro" id="IPR027417">
    <property type="entry name" value="P-loop_NTPase"/>
</dbReference>
<dbReference type="InterPro" id="IPR041685">
    <property type="entry name" value="AAA_GajA/Old/RecF-like"/>
</dbReference>
<dbReference type="Proteomes" id="UP000709672">
    <property type="component" value="Unassembled WGS sequence"/>
</dbReference>
<feature type="domain" description="Endonuclease GajA/Old nuclease/RecF-like AAA" evidence="1">
    <location>
        <begin position="84"/>
        <end position="327"/>
    </location>
</feature>
<comment type="caution">
    <text evidence="2">The sequence shown here is derived from an EMBL/GenBank/DDBJ whole genome shotgun (WGS) entry which is preliminary data.</text>
</comment>
<dbReference type="PANTHER" id="PTHR43581">
    <property type="entry name" value="ATP/GTP PHOSPHATASE"/>
    <property type="match status" value="1"/>
</dbReference>
<dbReference type="AlphaFoldDB" id="A0A931YDA6"/>
<evidence type="ECO:0000259" key="1">
    <source>
        <dbReference type="Pfam" id="PF13175"/>
    </source>
</evidence>
<dbReference type="Pfam" id="PF13175">
    <property type="entry name" value="AAA_15"/>
    <property type="match status" value="1"/>
</dbReference>
<organism evidence="2 3">
    <name type="scientific">Candidatus Sungiibacteriota bacterium</name>
    <dbReference type="NCBI Taxonomy" id="2750080"/>
    <lineage>
        <taxon>Bacteria</taxon>
        <taxon>Candidatus Sungiibacteriota</taxon>
    </lineage>
</organism>
<gene>
    <name evidence="2" type="ORF">HYV66_01195</name>
</gene>
<evidence type="ECO:0000313" key="3">
    <source>
        <dbReference type="Proteomes" id="UP000709672"/>
    </source>
</evidence>
<evidence type="ECO:0000313" key="2">
    <source>
        <dbReference type="EMBL" id="MBI2465829.1"/>
    </source>
</evidence>
<protein>
    <submittedName>
        <fullName evidence="2">AAA family ATPase</fullName>
    </submittedName>
</protein>
<sequence>MKISKITIDNFRSIKHAEITADKFNVFVGQNNHGKTNFFEAIDWFYGAKGDIDKIRFMRDGNAEVCVEIEFSEIKDGIQKTKNEKNKTTIQNLVGDNDTVRIKRSSLDQKSRKVFDTKNDSWTEKNPFGADGTMNDFLPKFEYVSTQINPMEVAKYGKNTPIANMLSGVLSAILEQNKDYAAFREKFEELFTAQESEVRVKLDELSGKVRLCLEKQFPDCSKVVFEVAEPVFEDLLKNFDTSIDDGVYTDADEKGDGMQRALMLAIIQTYADFRREHEETSKFFLFFIDEGELHLHPSAQRKLKNALLELAKGGDQVFINTHSSVLVVDEHDEQTIFKVEKINKETNIAPITEIEKPFVVYELLGGSPADLLLPKNFLIVEGKSDLEFVNKVIARHYPAKPRVQIVPADGDIIQTQRSFNAITQVFKPLETSIYKDRAVIFVDKQDDTTQRDTFLANHTNLQTNGQFFESTAASIEEYYPTTWQKAAADVKKMSGDDKLNQAKSAGDGITKDDFEKQMPKLFEALSKCWDLAYN</sequence>
<name>A0A931YDA6_9BACT</name>
<reference evidence="2" key="1">
    <citation type="submission" date="2020-07" db="EMBL/GenBank/DDBJ databases">
        <title>Huge and variable diversity of episymbiotic CPR bacteria and DPANN archaea in groundwater ecosystems.</title>
        <authorList>
            <person name="He C.Y."/>
            <person name="Keren R."/>
            <person name="Whittaker M."/>
            <person name="Farag I.F."/>
            <person name="Doudna J."/>
            <person name="Cate J.H.D."/>
            <person name="Banfield J.F."/>
        </authorList>
    </citation>
    <scope>NUCLEOTIDE SEQUENCE</scope>
    <source>
        <strain evidence="2">NC_groundwater_418_Ag_B-0.1um_45_10</strain>
    </source>
</reference>
<accession>A0A931YDA6</accession>
<dbReference type="SUPFAM" id="SSF52540">
    <property type="entry name" value="P-loop containing nucleoside triphosphate hydrolases"/>
    <property type="match status" value="1"/>
</dbReference>
<dbReference type="InterPro" id="IPR051396">
    <property type="entry name" value="Bact_Antivir_Def_Nuclease"/>
</dbReference>
<dbReference type="Gene3D" id="3.40.50.300">
    <property type="entry name" value="P-loop containing nucleotide triphosphate hydrolases"/>
    <property type="match status" value="1"/>
</dbReference>
<dbReference type="PANTHER" id="PTHR43581:SF4">
    <property type="entry name" value="ATP_GTP PHOSPHATASE"/>
    <property type="match status" value="1"/>
</dbReference>
<proteinExistence type="predicted"/>
<dbReference type="EMBL" id="JACPHQ010000015">
    <property type="protein sequence ID" value="MBI2465829.1"/>
    <property type="molecule type" value="Genomic_DNA"/>
</dbReference>